<gene>
    <name evidence="3" type="ORF">ERS852423_00922</name>
</gene>
<accession>A0A173Y7G7</accession>
<evidence type="ECO:0000256" key="1">
    <source>
        <dbReference type="SAM" id="MobiDB-lite"/>
    </source>
</evidence>
<feature type="region of interest" description="Disordered" evidence="1">
    <location>
        <begin position="90"/>
        <end position="111"/>
    </location>
</feature>
<dbReference type="PROSITE" id="PS51379">
    <property type="entry name" value="4FE4S_FER_2"/>
    <property type="match status" value="2"/>
</dbReference>
<evidence type="ECO:0000259" key="2">
    <source>
        <dbReference type="PROSITE" id="PS51379"/>
    </source>
</evidence>
<sequence length="279" mass="30093">MIRKIIHINEEKCNGCGACANACHEGAIQMVDGKARLMRDDFCDGLGDCLPACPTNAITFEEREADAYDDDAVKAHLAAKGPEALKKHLDAKKAHAHDNDAPAPHHGGCPGSMAREIQHTAPHGGCPGSMARSVEHTHNNASASNNMSGSTPTAYSMESQLRQWPVQIKLAPLSAPYFQNANLLIAADCTAYAYGNFHNQFIKNHVVLIGCPKLDAVDYTEKLTEIIKHNDFKSLTIVRMEVPCCGGLEHAATEALKASGKFIPWQVVTIGINGTIKDI</sequence>
<feature type="domain" description="4Fe-4S ferredoxin-type" evidence="2">
    <location>
        <begin position="4"/>
        <end position="33"/>
    </location>
</feature>
<feature type="domain" description="4Fe-4S ferredoxin-type" evidence="2">
    <location>
        <begin position="34"/>
        <end position="63"/>
    </location>
</feature>
<dbReference type="Pfam" id="PF12838">
    <property type="entry name" value="Fer4_7"/>
    <property type="match status" value="1"/>
</dbReference>
<feature type="compositionally biased region" description="Basic and acidic residues" evidence="1">
    <location>
        <begin position="90"/>
        <end position="100"/>
    </location>
</feature>
<organism evidence="3 4">
    <name type="scientific">Dorea longicatena</name>
    <dbReference type="NCBI Taxonomy" id="88431"/>
    <lineage>
        <taxon>Bacteria</taxon>
        <taxon>Bacillati</taxon>
        <taxon>Bacillota</taxon>
        <taxon>Clostridia</taxon>
        <taxon>Lachnospirales</taxon>
        <taxon>Lachnospiraceae</taxon>
        <taxon>Dorea</taxon>
    </lineage>
</organism>
<dbReference type="Gene3D" id="3.30.70.20">
    <property type="match status" value="1"/>
</dbReference>
<evidence type="ECO:0000313" key="3">
    <source>
        <dbReference type="EMBL" id="CUN60062.1"/>
    </source>
</evidence>
<protein>
    <submittedName>
        <fullName evidence="3">Ferredoxin</fullName>
    </submittedName>
</protein>
<dbReference type="PANTHER" id="PTHR42895:SF1">
    <property type="entry name" value="IRON-SULFUR CLUSTER PROTEIN"/>
    <property type="match status" value="1"/>
</dbReference>
<dbReference type="PANTHER" id="PTHR42895">
    <property type="entry name" value="IRON-SULFUR CLUSTER-BINDING PROTEIN-RELATED"/>
    <property type="match status" value="1"/>
</dbReference>
<dbReference type="RefSeq" id="WP_055180899.1">
    <property type="nucleotide sequence ID" value="NZ_CABIWY010000003.1"/>
</dbReference>
<proteinExistence type="predicted"/>
<dbReference type="Proteomes" id="UP000095439">
    <property type="component" value="Unassembled WGS sequence"/>
</dbReference>
<dbReference type="EMBL" id="CYYY01000003">
    <property type="protein sequence ID" value="CUN60062.1"/>
    <property type="molecule type" value="Genomic_DNA"/>
</dbReference>
<dbReference type="InterPro" id="IPR052911">
    <property type="entry name" value="Corrinoid_activation_enz"/>
</dbReference>
<dbReference type="SUPFAM" id="SSF54862">
    <property type="entry name" value="4Fe-4S ferredoxins"/>
    <property type="match status" value="1"/>
</dbReference>
<dbReference type="InterPro" id="IPR017896">
    <property type="entry name" value="4Fe4S_Fe-S-bd"/>
</dbReference>
<evidence type="ECO:0000313" key="4">
    <source>
        <dbReference type="Proteomes" id="UP000095439"/>
    </source>
</evidence>
<name>A0A173Y7G7_9FIRM</name>
<reference evidence="3 4" key="1">
    <citation type="submission" date="2015-09" db="EMBL/GenBank/DDBJ databases">
        <authorList>
            <consortium name="Pathogen Informatics"/>
        </authorList>
    </citation>
    <scope>NUCLEOTIDE SEQUENCE [LARGE SCALE GENOMIC DNA]</scope>
    <source>
        <strain evidence="3 4">2789STDY5608866</strain>
    </source>
</reference>
<dbReference type="AlphaFoldDB" id="A0A173Y7G7"/>